<feature type="non-terminal residue" evidence="2">
    <location>
        <position position="1"/>
    </location>
</feature>
<dbReference type="CDD" id="cd05829">
    <property type="entry name" value="Sortase_F"/>
    <property type="match status" value="1"/>
</dbReference>
<dbReference type="SUPFAM" id="SSF63817">
    <property type="entry name" value="Sortase"/>
    <property type="match status" value="1"/>
</dbReference>
<dbReference type="Gene3D" id="2.40.260.10">
    <property type="entry name" value="Sortase"/>
    <property type="match status" value="1"/>
</dbReference>
<evidence type="ECO:0000256" key="1">
    <source>
        <dbReference type="ARBA" id="ARBA00022801"/>
    </source>
</evidence>
<dbReference type="EMBL" id="LJCR01003582">
    <property type="protein sequence ID" value="KPV46358.1"/>
    <property type="molecule type" value="Genomic_DNA"/>
</dbReference>
<dbReference type="Proteomes" id="UP000050509">
    <property type="component" value="Unassembled WGS sequence"/>
</dbReference>
<dbReference type="InterPro" id="IPR005754">
    <property type="entry name" value="Sortase"/>
</dbReference>
<dbReference type="InterPro" id="IPR023365">
    <property type="entry name" value="Sortase_dom-sf"/>
</dbReference>
<keyword evidence="1" id="KW-0378">Hydrolase</keyword>
<dbReference type="AlphaFoldDB" id="A0A0P9GY45"/>
<protein>
    <submittedName>
        <fullName evidence="2">Peptidase C60</fullName>
    </submittedName>
</protein>
<comment type="caution">
    <text evidence="2">The sequence shown here is derived from an EMBL/GenBank/DDBJ whole genome shotgun (WGS) entry which is preliminary data.</text>
</comment>
<accession>A0A0P9GY45</accession>
<keyword evidence="3" id="KW-1185">Reference proteome</keyword>
<dbReference type="GO" id="GO:0016787">
    <property type="term" value="F:hydrolase activity"/>
    <property type="evidence" value="ECO:0007669"/>
    <property type="project" value="UniProtKB-KW"/>
</dbReference>
<organism evidence="2 3">
    <name type="scientific">Kouleothrix aurantiaca</name>
    <dbReference type="NCBI Taxonomy" id="186479"/>
    <lineage>
        <taxon>Bacteria</taxon>
        <taxon>Bacillati</taxon>
        <taxon>Chloroflexota</taxon>
        <taxon>Chloroflexia</taxon>
        <taxon>Chloroflexales</taxon>
        <taxon>Roseiflexineae</taxon>
        <taxon>Roseiflexaceae</taxon>
        <taxon>Kouleothrix</taxon>
    </lineage>
</organism>
<sequence length="182" mass="19451">TAIAPTAAVEPTTTLEPTLVPKPTAAAAKQPPAASGAPTRLVISDIGLDYTPESVGLDRNRVPIVPEHNVGWYNLGAAPGQGDNVVFWGHVLRFRNAPKTPAPFARMKEVQVGASVVVYDAQGEPHNYAVTRTFWVTPDQVEVILPQGKEMITMVSCIGDKVIQNGEVVDESHRLIVVAEPA</sequence>
<name>A0A0P9GY45_9CHLR</name>
<evidence type="ECO:0000313" key="2">
    <source>
        <dbReference type="EMBL" id="KPV46358.1"/>
    </source>
</evidence>
<gene>
    <name evidence="2" type="ORF">SE17_43370</name>
</gene>
<dbReference type="InterPro" id="IPR042001">
    <property type="entry name" value="Sortase_F"/>
</dbReference>
<evidence type="ECO:0000313" key="3">
    <source>
        <dbReference type="Proteomes" id="UP000050509"/>
    </source>
</evidence>
<reference evidence="2 3" key="1">
    <citation type="submission" date="2015-09" db="EMBL/GenBank/DDBJ databases">
        <title>Draft genome sequence of Kouleothrix aurantiaca JCM 19913.</title>
        <authorList>
            <person name="Hemp J."/>
        </authorList>
    </citation>
    <scope>NUCLEOTIDE SEQUENCE [LARGE SCALE GENOMIC DNA]</scope>
    <source>
        <strain evidence="2 3">COM-B</strain>
    </source>
</reference>
<proteinExistence type="predicted"/>
<dbReference type="Pfam" id="PF04203">
    <property type="entry name" value="Sortase"/>
    <property type="match status" value="1"/>
</dbReference>